<evidence type="ECO:0000256" key="3">
    <source>
        <dbReference type="ARBA" id="ARBA00022679"/>
    </source>
</evidence>
<dbReference type="InterPro" id="IPR008949">
    <property type="entry name" value="Isoprenoid_synthase_dom_sf"/>
</dbReference>
<dbReference type="InterPro" id="IPR033749">
    <property type="entry name" value="Polyprenyl_synt_CS"/>
</dbReference>
<dbReference type="Gene3D" id="1.10.600.10">
    <property type="entry name" value="Farnesyl Diphosphate Synthase"/>
    <property type="match status" value="1"/>
</dbReference>
<dbReference type="OrthoDB" id="9805316at2"/>
<evidence type="ECO:0000256" key="4">
    <source>
        <dbReference type="ARBA" id="ARBA00022723"/>
    </source>
</evidence>
<gene>
    <name evidence="7" type="ORF">JBKA6_0209</name>
</gene>
<name>A0A1J1E4H5_9FLAO</name>
<keyword evidence="3 6" id="KW-0808">Transferase</keyword>
<dbReference type="PANTHER" id="PTHR12001">
    <property type="entry name" value="GERANYLGERANYL PYROPHOSPHATE SYNTHASE"/>
    <property type="match status" value="1"/>
</dbReference>
<dbReference type="GO" id="GO:0046872">
    <property type="term" value="F:metal ion binding"/>
    <property type="evidence" value="ECO:0007669"/>
    <property type="project" value="UniProtKB-KW"/>
</dbReference>
<evidence type="ECO:0000313" key="7">
    <source>
        <dbReference type="EMBL" id="BAV94222.1"/>
    </source>
</evidence>
<dbReference type="InterPro" id="IPR000092">
    <property type="entry name" value="Polyprenyl_synt"/>
</dbReference>
<dbReference type="EMBL" id="AP014564">
    <property type="protein sequence ID" value="BAV94222.1"/>
    <property type="molecule type" value="Genomic_DNA"/>
</dbReference>
<keyword evidence="5" id="KW-0460">Magnesium</keyword>
<dbReference type="Proteomes" id="UP000243197">
    <property type="component" value="Chromosome"/>
</dbReference>
<dbReference type="AlphaFoldDB" id="A0A1J1E4H5"/>
<evidence type="ECO:0000256" key="1">
    <source>
        <dbReference type="ARBA" id="ARBA00001946"/>
    </source>
</evidence>
<sequence length="325" mass="37518">MPYNSKKISIPIREEMRVFEKKFREVMSSKVPLLDKIMHFIIRRKGKQMRPMLVFLSAKMFGEINEKTYRAACLVEILHTATLIHDDVIDNSNMRRGCFSINSLWKNKIAILVGDYLLSKGLVTAIDFKDYEILGFISKAVKDMSEGELLQMDKSKRFDTSEGTYYDVIKQKTASLISACCAMGASSARCNETDLEKIKLFGEYVGIAFQMKDDLFDYKKTGITGKPIGIDIKEQKMTLPLIYTLNNCEKDKRKWLSDIIKKHNKDKNKVNQAIEFIKGNGGVEYTISKMEEYRDKSLKILNQFDKNDSRDSLELMVNYVIERSH</sequence>
<dbReference type="KEGG" id="ise:JBKA6_0209"/>
<keyword evidence="8" id="KW-1185">Reference proteome</keyword>
<comment type="cofactor">
    <cofactor evidence="1">
        <name>Mg(2+)</name>
        <dbReference type="ChEBI" id="CHEBI:18420"/>
    </cofactor>
</comment>
<dbReference type="PANTHER" id="PTHR12001:SF69">
    <property type="entry name" value="ALL TRANS-POLYPRENYL-DIPHOSPHATE SYNTHASE PDSS1"/>
    <property type="match status" value="1"/>
</dbReference>
<dbReference type="PROSITE" id="PS00723">
    <property type="entry name" value="POLYPRENYL_SYNTHASE_1"/>
    <property type="match status" value="1"/>
</dbReference>
<accession>A0A1J1E4H5</accession>
<proteinExistence type="inferred from homology"/>
<evidence type="ECO:0000256" key="2">
    <source>
        <dbReference type="ARBA" id="ARBA00006706"/>
    </source>
</evidence>
<dbReference type="RefSeq" id="WP_096684967.1">
    <property type="nucleotide sequence ID" value="NZ_AP014564.1"/>
</dbReference>
<dbReference type="PROSITE" id="PS00444">
    <property type="entry name" value="POLYPRENYL_SYNTHASE_2"/>
    <property type="match status" value="1"/>
</dbReference>
<protein>
    <submittedName>
        <fullName evidence="7">Polyprenyl synthetase</fullName>
    </submittedName>
</protein>
<dbReference type="GO" id="GO:0008299">
    <property type="term" value="P:isoprenoid biosynthetic process"/>
    <property type="evidence" value="ECO:0007669"/>
    <property type="project" value="InterPro"/>
</dbReference>
<dbReference type="GO" id="GO:0004659">
    <property type="term" value="F:prenyltransferase activity"/>
    <property type="evidence" value="ECO:0007669"/>
    <property type="project" value="InterPro"/>
</dbReference>
<dbReference type="CDD" id="cd00685">
    <property type="entry name" value="Trans_IPPS_HT"/>
    <property type="match status" value="1"/>
</dbReference>
<comment type="similarity">
    <text evidence="2 6">Belongs to the FPP/GGPP synthase family.</text>
</comment>
<reference evidence="7 8" key="1">
    <citation type="submission" date="2014-03" db="EMBL/GenBank/DDBJ databases">
        <title>complete genome sequence of Flavobacteriaceae bacterium JBKA-6.</title>
        <authorList>
            <person name="Takano T."/>
            <person name="Nakamura Y."/>
            <person name="Takuma S."/>
            <person name="Yasuike M."/>
            <person name="Matsuyama T."/>
            <person name="Sakai T."/>
            <person name="Fujiwara A."/>
            <person name="Kimoto K."/>
            <person name="Fukuda Y."/>
            <person name="Kondo H."/>
            <person name="Hirono I."/>
            <person name="Nakayasu C."/>
        </authorList>
    </citation>
    <scope>NUCLEOTIDE SEQUENCE [LARGE SCALE GENOMIC DNA]</scope>
    <source>
        <strain evidence="7 8">JBKA-6</strain>
    </source>
</reference>
<dbReference type="SUPFAM" id="SSF48576">
    <property type="entry name" value="Terpenoid synthases"/>
    <property type="match status" value="1"/>
</dbReference>
<keyword evidence="4" id="KW-0479">Metal-binding</keyword>
<dbReference type="Pfam" id="PF00348">
    <property type="entry name" value="polyprenyl_synt"/>
    <property type="match status" value="1"/>
</dbReference>
<organism evidence="7 8">
    <name type="scientific">Ichthyobacterium seriolicida</name>
    <dbReference type="NCBI Taxonomy" id="242600"/>
    <lineage>
        <taxon>Bacteria</taxon>
        <taxon>Pseudomonadati</taxon>
        <taxon>Bacteroidota</taxon>
        <taxon>Flavobacteriia</taxon>
        <taxon>Flavobacteriales</taxon>
        <taxon>Ichthyobacteriaceae</taxon>
        <taxon>Ichthyobacterium</taxon>
    </lineage>
</organism>
<evidence type="ECO:0000256" key="6">
    <source>
        <dbReference type="RuleBase" id="RU004466"/>
    </source>
</evidence>
<evidence type="ECO:0000256" key="5">
    <source>
        <dbReference type="ARBA" id="ARBA00022842"/>
    </source>
</evidence>
<dbReference type="SFLD" id="SFLDS00005">
    <property type="entry name" value="Isoprenoid_Synthase_Type_I"/>
    <property type="match status" value="1"/>
</dbReference>
<evidence type="ECO:0000313" key="8">
    <source>
        <dbReference type="Proteomes" id="UP000243197"/>
    </source>
</evidence>